<dbReference type="AlphaFoldDB" id="A0A8T3CTX1"/>
<dbReference type="PANTHER" id="PTHR45632">
    <property type="entry name" value="LD33804P"/>
    <property type="match status" value="1"/>
</dbReference>
<keyword evidence="1" id="KW-0880">Kelch repeat</keyword>
<organism evidence="5 6">
    <name type="scientific">Albula goreensis</name>
    <dbReference type="NCBI Taxonomy" id="1534307"/>
    <lineage>
        <taxon>Eukaryota</taxon>
        <taxon>Metazoa</taxon>
        <taxon>Chordata</taxon>
        <taxon>Craniata</taxon>
        <taxon>Vertebrata</taxon>
        <taxon>Euteleostomi</taxon>
        <taxon>Actinopterygii</taxon>
        <taxon>Neopterygii</taxon>
        <taxon>Teleostei</taxon>
        <taxon>Albuliformes</taxon>
        <taxon>Albulidae</taxon>
        <taxon>Albula</taxon>
    </lineage>
</organism>
<evidence type="ECO:0000256" key="2">
    <source>
        <dbReference type="ARBA" id="ARBA00022737"/>
    </source>
</evidence>
<dbReference type="OrthoDB" id="45365at2759"/>
<dbReference type="Pfam" id="PF07707">
    <property type="entry name" value="BACK"/>
    <property type="match status" value="1"/>
</dbReference>
<dbReference type="EMBL" id="JAERUA010000017">
    <property type="protein sequence ID" value="KAI1888673.1"/>
    <property type="molecule type" value="Genomic_DNA"/>
</dbReference>
<dbReference type="Gene3D" id="1.25.40.420">
    <property type="match status" value="1"/>
</dbReference>
<dbReference type="SUPFAM" id="SSF117281">
    <property type="entry name" value="Kelch motif"/>
    <property type="match status" value="1"/>
</dbReference>
<dbReference type="PANTHER" id="PTHR45632:SF14">
    <property type="entry name" value="KELCH-LIKE PROTEIN 33"/>
    <property type="match status" value="1"/>
</dbReference>
<dbReference type="Pfam" id="PF00651">
    <property type="entry name" value="BTB"/>
    <property type="match status" value="1"/>
</dbReference>
<gene>
    <name evidence="5" type="ORF">AGOR_G00187560</name>
</gene>
<feature type="region of interest" description="Disordered" evidence="3">
    <location>
        <begin position="1"/>
        <end position="31"/>
    </location>
</feature>
<sequence length="810" mass="91055">MQSQCPQREMARAPLARTSMPGGWEERWEREKEQRRRVIEEGGERMEEEERKLKWIMAYNSQKMGAERRSLSEEEEGEEEEEQTFHRLTHPRELFRAMEELRACSLLTDLRLLTDAGDCVLAHSPVLASLCSLILQHLQQREGLGQADRPCGQELSICVGEGVDQAGLAAVLEFAYTGAIEGLGQDTMARVRAAATTLGAERVLQLCAEEDEKRKHGGRTEVRKRTVSPEKQLEMSLRSLMQMWEQGTGCDVVLQVQGQAFPAHRIILAGCSEYFRGMFCSGMRESRQACVQLHSLGTELGAEFGVLLQSCYTGVLQLGWDCVFERVCAALQLQLCPALPLCLHFLHSCMDARSCLDVAAFAEAYGMHTLQEEAEDFVLSHFQEVVATPKFLDLALEKLLGYLSNDALSTPSELAVFRAAIAWLQADPGRMALAPELMAAVRFPLMTFREFREVRAVQLQMEASVQEGVELYSTSFSRFGFQTFSGPELCRVRKPREALVLVGGDRLDQDCGQRRPSRQLWFAHALRSHTGMVKDVEWRMLGEMPETARFRHALGVLDGEIYVFGGCHFYSKYDSLKSAYRYDPAQGRWHRLADLPGNRSNFPLVQQDGCFYAIGGDSDINNNMDTVACYCPTTDRWSFARPLDLALSGHAASLWKGEIFISGGFNCKYQCLVSMFLYHPECGSTYLSEMGGDRALHCMEPIGERLYVAGGVCNLRAFYTDQLECEVYDPHKDCWAALPPLPLPHVGAASAVLEGWLYLLGGYCQDDDSDTPLLHRFDPYSQRWENMGPMPGPNTDIRACVCPLPQHLRQ</sequence>
<dbReference type="PROSITE" id="PS50097">
    <property type="entry name" value="BTB"/>
    <property type="match status" value="1"/>
</dbReference>
<dbReference type="SMART" id="SM00875">
    <property type="entry name" value="BACK"/>
    <property type="match status" value="1"/>
</dbReference>
<dbReference type="Gene3D" id="3.30.710.10">
    <property type="entry name" value="Potassium Channel Kv1.1, Chain A"/>
    <property type="match status" value="2"/>
</dbReference>
<reference evidence="5" key="1">
    <citation type="submission" date="2021-01" db="EMBL/GenBank/DDBJ databases">
        <authorList>
            <person name="Zahm M."/>
            <person name="Roques C."/>
            <person name="Cabau C."/>
            <person name="Klopp C."/>
            <person name="Donnadieu C."/>
            <person name="Jouanno E."/>
            <person name="Lampietro C."/>
            <person name="Louis A."/>
            <person name="Herpin A."/>
            <person name="Echchiki A."/>
            <person name="Berthelot C."/>
            <person name="Parey E."/>
            <person name="Roest-Crollius H."/>
            <person name="Braasch I."/>
            <person name="Postlethwait J."/>
            <person name="Bobe J."/>
            <person name="Montfort J."/>
            <person name="Bouchez O."/>
            <person name="Begum T."/>
            <person name="Mejri S."/>
            <person name="Adams A."/>
            <person name="Chen W.-J."/>
            <person name="Guiguen Y."/>
        </authorList>
    </citation>
    <scope>NUCLEOTIDE SEQUENCE</scope>
    <source>
        <tissue evidence="5">Blood</tissue>
    </source>
</reference>
<comment type="caution">
    <text evidence="5">The sequence shown here is derived from an EMBL/GenBank/DDBJ whole genome shotgun (WGS) entry which is preliminary data.</text>
</comment>
<name>A0A8T3CTX1_9TELE</name>
<accession>A0A8T3CTX1</accession>
<protein>
    <recommendedName>
        <fullName evidence="4">BTB domain-containing protein</fullName>
    </recommendedName>
</protein>
<dbReference type="Pfam" id="PF24981">
    <property type="entry name" value="Beta-prop_ATRN-LZTR1"/>
    <property type="match status" value="1"/>
</dbReference>
<dbReference type="SMART" id="SM00225">
    <property type="entry name" value="BTB"/>
    <property type="match status" value="2"/>
</dbReference>
<feature type="domain" description="BTB" evidence="4">
    <location>
        <begin position="250"/>
        <end position="320"/>
    </location>
</feature>
<dbReference type="InterPro" id="IPR006652">
    <property type="entry name" value="Kelch_1"/>
</dbReference>
<evidence type="ECO:0000259" key="4">
    <source>
        <dbReference type="PROSITE" id="PS50097"/>
    </source>
</evidence>
<dbReference type="Proteomes" id="UP000829720">
    <property type="component" value="Unassembled WGS sequence"/>
</dbReference>
<feature type="region of interest" description="Disordered" evidence="3">
    <location>
        <begin position="66"/>
        <end position="86"/>
    </location>
</feature>
<dbReference type="Pfam" id="PF21536">
    <property type="entry name" value="BTB_KLHL33"/>
    <property type="match status" value="1"/>
</dbReference>
<dbReference type="SUPFAM" id="SSF54695">
    <property type="entry name" value="POZ domain"/>
    <property type="match status" value="2"/>
</dbReference>
<evidence type="ECO:0000313" key="6">
    <source>
        <dbReference type="Proteomes" id="UP000829720"/>
    </source>
</evidence>
<keyword evidence="2" id="KW-0677">Repeat</keyword>
<dbReference type="InterPro" id="IPR011333">
    <property type="entry name" value="SKP1/BTB/POZ_sf"/>
</dbReference>
<evidence type="ECO:0000313" key="5">
    <source>
        <dbReference type="EMBL" id="KAI1888673.1"/>
    </source>
</evidence>
<proteinExistence type="predicted"/>
<dbReference type="InterPro" id="IPR011705">
    <property type="entry name" value="BACK"/>
</dbReference>
<dbReference type="InterPro" id="IPR056737">
    <property type="entry name" value="Beta-prop_ATRN-MKLN-like"/>
</dbReference>
<dbReference type="SMART" id="SM00612">
    <property type="entry name" value="Kelch"/>
    <property type="match status" value="3"/>
</dbReference>
<feature type="compositionally biased region" description="Acidic residues" evidence="3">
    <location>
        <begin position="73"/>
        <end position="82"/>
    </location>
</feature>
<dbReference type="Gene3D" id="2.120.10.80">
    <property type="entry name" value="Kelch-type beta propeller"/>
    <property type="match status" value="2"/>
</dbReference>
<evidence type="ECO:0000256" key="3">
    <source>
        <dbReference type="SAM" id="MobiDB-lite"/>
    </source>
</evidence>
<keyword evidence="6" id="KW-1185">Reference proteome</keyword>
<dbReference type="InterPro" id="IPR000210">
    <property type="entry name" value="BTB/POZ_dom"/>
</dbReference>
<dbReference type="InterPro" id="IPR015915">
    <property type="entry name" value="Kelch-typ_b-propeller"/>
</dbReference>
<evidence type="ECO:0000256" key="1">
    <source>
        <dbReference type="ARBA" id="ARBA00022441"/>
    </source>
</evidence>